<keyword evidence="15" id="KW-1185">Reference proteome</keyword>
<dbReference type="InterPro" id="IPR013083">
    <property type="entry name" value="Znf_RING/FYVE/PHD"/>
</dbReference>
<comment type="subcellular location">
    <subcellularLocation>
        <location evidence="1">Nucleus</location>
    </subcellularLocation>
</comment>
<evidence type="ECO:0000256" key="11">
    <source>
        <dbReference type="PROSITE-ProRule" id="PRU00146"/>
    </source>
</evidence>
<dbReference type="InterPro" id="IPR036427">
    <property type="entry name" value="Bromodomain-like_sf"/>
</dbReference>
<evidence type="ECO:0000256" key="12">
    <source>
        <dbReference type="SAM" id="MobiDB-lite"/>
    </source>
</evidence>
<dbReference type="InterPro" id="IPR028941">
    <property type="entry name" value="WHIM2_dom"/>
</dbReference>
<dbReference type="GO" id="GO:0005634">
    <property type="term" value="C:nucleus"/>
    <property type="evidence" value="ECO:0007669"/>
    <property type="project" value="UniProtKB-SubCell"/>
</dbReference>
<gene>
    <name evidence="14" type="ORF">GIB67_016554</name>
</gene>
<feature type="compositionally biased region" description="Pro residues" evidence="12">
    <location>
        <begin position="1995"/>
        <end position="2004"/>
    </location>
</feature>
<keyword evidence="6" id="KW-0805">Transcription regulation</keyword>
<dbReference type="PROSITE" id="PS01359">
    <property type="entry name" value="ZF_PHD_1"/>
    <property type="match status" value="2"/>
</dbReference>
<dbReference type="PROSITE" id="PS50016">
    <property type="entry name" value="ZF_PHD_2"/>
    <property type="match status" value="2"/>
</dbReference>
<keyword evidence="4 11" id="KW-0863">Zinc-finger</keyword>
<evidence type="ECO:0000256" key="4">
    <source>
        <dbReference type="ARBA" id="ARBA00022771"/>
    </source>
</evidence>
<dbReference type="SUPFAM" id="SSF47370">
    <property type="entry name" value="Bromodomain"/>
    <property type="match status" value="1"/>
</dbReference>
<dbReference type="GO" id="GO:0003677">
    <property type="term" value="F:DNA binding"/>
    <property type="evidence" value="ECO:0007669"/>
    <property type="project" value="UniProtKB-KW"/>
</dbReference>
<keyword evidence="3" id="KW-0479">Metal-binding</keyword>
<dbReference type="InterPro" id="IPR019786">
    <property type="entry name" value="Zinc_finger_PHD-type_CS"/>
</dbReference>
<dbReference type="GO" id="GO:0140993">
    <property type="term" value="F:histone modifying activity"/>
    <property type="evidence" value="ECO:0007669"/>
    <property type="project" value="UniProtKB-ARBA"/>
</dbReference>
<dbReference type="CDD" id="cd15519">
    <property type="entry name" value="PHD1_Lid2p_like"/>
    <property type="match status" value="1"/>
</dbReference>
<evidence type="ECO:0000313" key="15">
    <source>
        <dbReference type="Proteomes" id="UP000541444"/>
    </source>
</evidence>
<evidence type="ECO:0000256" key="1">
    <source>
        <dbReference type="ARBA" id="ARBA00004123"/>
    </source>
</evidence>
<accession>A0A7J7NR02</accession>
<keyword evidence="8" id="KW-0238">DNA-binding</keyword>
<dbReference type="InterPro" id="IPR019787">
    <property type="entry name" value="Znf_PHD-finger"/>
</dbReference>
<dbReference type="OrthoDB" id="1903104at2759"/>
<keyword evidence="2" id="KW-0808">Transferase</keyword>
<dbReference type="Gene3D" id="3.30.160.360">
    <property type="match status" value="1"/>
</dbReference>
<dbReference type="GO" id="GO:0000785">
    <property type="term" value="C:chromatin"/>
    <property type="evidence" value="ECO:0007669"/>
    <property type="project" value="UniProtKB-ARBA"/>
</dbReference>
<protein>
    <recommendedName>
        <fullName evidence="13">PHD-type domain-containing protein</fullName>
    </recommendedName>
</protein>
<dbReference type="InterPro" id="IPR003889">
    <property type="entry name" value="FYrich_C"/>
</dbReference>
<organism evidence="14 15">
    <name type="scientific">Kingdonia uniflora</name>
    <dbReference type="NCBI Taxonomy" id="39325"/>
    <lineage>
        <taxon>Eukaryota</taxon>
        <taxon>Viridiplantae</taxon>
        <taxon>Streptophyta</taxon>
        <taxon>Embryophyta</taxon>
        <taxon>Tracheophyta</taxon>
        <taxon>Spermatophyta</taxon>
        <taxon>Magnoliopsida</taxon>
        <taxon>Ranunculales</taxon>
        <taxon>Circaeasteraceae</taxon>
        <taxon>Kingdonia</taxon>
    </lineage>
</organism>
<dbReference type="Gene3D" id="3.30.40.10">
    <property type="entry name" value="Zinc/RING finger domain, C3HC4 (zinc finger)"/>
    <property type="match status" value="2"/>
</dbReference>
<dbReference type="InterPro" id="IPR001965">
    <property type="entry name" value="Znf_PHD"/>
</dbReference>
<dbReference type="InterPro" id="IPR011011">
    <property type="entry name" value="Znf_FYVE_PHD"/>
</dbReference>
<dbReference type="SMART" id="SM00249">
    <property type="entry name" value="PHD"/>
    <property type="match status" value="2"/>
</dbReference>
<evidence type="ECO:0000256" key="8">
    <source>
        <dbReference type="ARBA" id="ARBA00023125"/>
    </source>
</evidence>
<feature type="domain" description="PHD-type" evidence="13">
    <location>
        <begin position="1208"/>
        <end position="1258"/>
    </location>
</feature>
<dbReference type="Pfam" id="PF05964">
    <property type="entry name" value="FYRN"/>
    <property type="match status" value="1"/>
</dbReference>
<evidence type="ECO:0000313" key="14">
    <source>
        <dbReference type="EMBL" id="KAF6169384.1"/>
    </source>
</evidence>
<evidence type="ECO:0000256" key="3">
    <source>
        <dbReference type="ARBA" id="ARBA00022723"/>
    </source>
</evidence>
<dbReference type="PROSITE" id="PS51543">
    <property type="entry name" value="FYRC"/>
    <property type="match status" value="1"/>
</dbReference>
<feature type="region of interest" description="Disordered" evidence="12">
    <location>
        <begin position="1991"/>
        <end position="2016"/>
    </location>
</feature>
<dbReference type="Pfam" id="PF00628">
    <property type="entry name" value="PHD"/>
    <property type="match status" value="2"/>
</dbReference>
<proteinExistence type="predicted"/>
<dbReference type="SUPFAM" id="SSF57903">
    <property type="entry name" value="FYVE/PHD zinc finger"/>
    <property type="match status" value="2"/>
</dbReference>
<dbReference type="InterPro" id="IPR003888">
    <property type="entry name" value="FYrich_N"/>
</dbReference>
<dbReference type="GO" id="GO:0008270">
    <property type="term" value="F:zinc ion binding"/>
    <property type="evidence" value="ECO:0007669"/>
    <property type="project" value="UniProtKB-KW"/>
</dbReference>
<dbReference type="Gene3D" id="1.20.920.10">
    <property type="entry name" value="Bromodomain-like"/>
    <property type="match status" value="1"/>
</dbReference>
<evidence type="ECO:0000256" key="7">
    <source>
        <dbReference type="ARBA" id="ARBA00023117"/>
    </source>
</evidence>
<name>A0A7J7NR02_9MAGN</name>
<dbReference type="Pfam" id="PF15613">
    <property type="entry name" value="WSD"/>
    <property type="match status" value="1"/>
</dbReference>
<evidence type="ECO:0000256" key="5">
    <source>
        <dbReference type="ARBA" id="ARBA00022833"/>
    </source>
</evidence>
<comment type="caution">
    <text evidence="14">The sequence shown here is derived from an EMBL/GenBank/DDBJ whole genome shotgun (WGS) entry which is preliminary data.</text>
</comment>
<evidence type="ECO:0000259" key="13">
    <source>
        <dbReference type="PROSITE" id="PS50016"/>
    </source>
</evidence>
<dbReference type="EMBL" id="JACGCM010000665">
    <property type="protein sequence ID" value="KAF6169384.1"/>
    <property type="molecule type" value="Genomic_DNA"/>
</dbReference>
<keyword evidence="7" id="KW-0103">Bromodomain</keyword>
<sequence>MASKESSSSTSDGRNEPHTYLFGIDLNEIPSTESSDLVGASEAMEAYEAVKRVCGNVNPFSGGPAELPSGLSSWPCVCGRVDAKGSIVVCDGCERWYHLKCVGLPSKGSSVLDDWVCGTCLIHGVKSKRWPLGLVSLGTKSSGVRLLDINALPPSEGDEELLQSQSPRAYTLRGNYPTGIPLNVPVVYSNAWNVENGFGLQTDTGILMHPIISGIGGLLRQTMMTNMNHQETETSSSGRIRTTNNAPVKRKRLARLSKTNNLIENHEQLSGGDFISDVEMVDRRMFDFMTNARVAEAESEGICGNTYQQLNDGVPIQFADFFVLSLGEIDRRATYHNSTQIFPVGYRSCCHDKLTGSIFMCDVLDGGDSGPIFKVTRFPCSQLLIPNASTVLSRQNLVQLDAQDKVKISAATITSDIGFEADDDIQMYLFDPSLLDQNILSIVGSGLSESFNQSKVGLPPQLNCEPERSGKLLSKNSCLGDEIGEFFAEARSSSLVWAKVSETIGDACHEIFMHTGSLQFYCKHEIDGTCSSYSDAEIGRKLDSLAKLCNSCGPITIPSVIRSVDELETACKALTKWLNQDRFGLDMEFVQEVIEKLPGSRACSKYEFLNSRRNFSILQTVGSGYLMAKRKSNERSEGYEGLYAANGKHKRSRKNLVQGPEINVRPPPLPPQGKPLNSKIPEKMVGDVIQIWEFLWRFYEILGMKEPLSLEELQKEIIDPWFDGQTFLEKIEKEIQESRDRTSDGSDGGTFVQTLSSRSESGLAILGENPPKFITVEIGPWKEGYEARLASGTYNRCTGVSLTKAHSSLLKVVVGELQAKIAAIVDRSFDSGDSKSRRGRKKDIDNSIALKVSKIDILPINALTWPELARRYILAISFMDGNLDSSDITSREGVKVIRCLQGDGGVICGSLTGLTGMEADAVLIAEATKQISGSQKRENDIFPVEYKVSEAVVDNEMTSLGGNIPEWAQLLEPVKKLPTNVGTRIRNCVKNALDKDPPEWAREILEHSISKEVYKGNASGPTKKAVQSVLAQVCGEGPTRKPKKVRKAGKTVKTLSDVIMKQCRSVLRFSAVADDARVFCNLLATTSSNPNDNEDEGILGSPAMVSRPLDFRTVDLRLAVGAYGGSHDAFLEDVREVWRNIQTAYADRPELMQLAETLSKSFESSYEKEVLTLIQAYREHASNPEFLKKELTDALVRVNKIPKAPWDDGVCKVCGVDKDDESVLLCDTCDSEYHTYCLNPPLARIPEGNWYCPSCVAGQTTNNKDASRYPWVTSRGGRKKHSRGDNYNFSEALNRLAVTMEKKEYWDFSVEERIILLKFLCDEVLNSSLIREHLDKCANISGDLQQKFRSLTSDHKILKDRYDILAKRGMEDPWRSYPESVSEKHCNGIRTENMKPSDTGPRAKDVSPVMDGNLLHEGPFAHMVSLKKDESNRGSEQHLSTSHQKVIEDSNGELNLGCNLNGKYGISPDFNGSDTNDPQSYVVEANSLKNEMLLLQDSIASIESQLLKVSMRRDLLGRDSSGRMYWVLGRRGKSPCLVVDLSTTQQKMEMTGGMGPTADSSCSIFLYESDTEIQDLVRWFNDSDTREKELKDSILQLRSTTPLDSQQAGKLPIDSEKTEPLISLVTKAVIVLEKKYGPCVEPETSEIPKKRGRKAKLTEEDRMYRCECLELVWPSRQHCLSCHQTFCTRLEYERHNDEKCSSDAVAPDDSKDNDEPSEMDKIEESKNEKFEVMSRLVKFQKEEEVCPYNLEDIRSAFITKDSNKELVQQIGLIGSNGIPSLVPTMSPYLHDPTLVLCPKQNGDSETGVTHTDLEIRSGVLARLNGNDITSYSPKGYTWTGTGEEAFKVEVSNANSRNPLSSPNRSQELDNCCIIPESSLKPLVGKVSQILRLLKINLLDMDAALPEEALRPSKAHSSSRCAWRAFVKSGDSILEMIKAAIVFEDMIKTEYLRNGWWYWSSLSAAARTSTISSLSLRIYALDSAIAYEKSSLAPDVTPPTPPTDNPRPSKKMKETEG</sequence>
<dbReference type="GO" id="GO:0016740">
    <property type="term" value="F:transferase activity"/>
    <property type="evidence" value="ECO:0007669"/>
    <property type="project" value="UniProtKB-KW"/>
</dbReference>
<dbReference type="Pfam" id="PF15612">
    <property type="entry name" value="WHIM1"/>
    <property type="match status" value="1"/>
</dbReference>
<reference evidence="14 15" key="1">
    <citation type="journal article" date="2020" name="IScience">
        <title>Genome Sequencing of the Endangered Kingdonia uniflora (Circaeasteraceae, Ranunculales) Reveals Potential Mechanisms of Evolutionary Specialization.</title>
        <authorList>
            <person name="Sun Y."/>
            <person name="Deng T."/>
            <person name="Zhang A."/>
            <person name="Moore M.J."/>
            <person name="Landis J.B."/>
            <person name="Lin N."/>
            <person name="Zhang H."/>
            <person name="Zhang X."/>
            <person name="Huang J."/>
            <person name="Zhang X."/>
            <person name="Sun H."/>
            <person name="Wang H."/>
        </authorList>
    </citation>
    <scope>NUCLEOTIDE SEQUENCE [LARGE SCALE GENOMIC DNA]</scope>
    <source>
        <strain evidence="14">TB1705</strain>
        <tissue evidence="14">Leaf</tissue>
    </source>
</reference>
<dbReference type="Proteomes" id="UP000541444">
    <property type="component" value="Unassembled WGS sequence"/>
</dbReference>
<feature type="region of interest" description="Disordered" evidence="12">
    <location>
        <begin position="1698"/>
        <end position="1726"/>
    </location>
</feature>
<dbReference type="PANTHER" id="PTHR47162">
    <property type="entry name" value="OS02G0192300 PROTEIN"/>
    <property type="match status" value="1"/>
</dbReference>
<keyword evidence="9" id="KW-0804">Transcription</keyword>
<evidence type="ECO:0000256" key="6">
    <source>
        <dbReference type="ARBA" id="ARBA00023015"/>
    </source>
</evidence>
<keyword evidence="5" id="KW-0862">Zinc</keyword>
<evidence type="ECO:0000256" key="9">
    <source>
        <dbReference type="ARBA" id="ARBA00023163"/>
    </source>
</evidence>
<dbReference type="InterPro" id="IPR028942">
    <property type="entry name" value="WHIM1_dom"/>
</dbReference>
<dbReference type="PANTHER" id="PTHR47162:SF10">
    <property type="entry name" value="METHYL-CPG-BINDING DOMAIN-CONTAINING PROTEIN 9 ISOFORM X1"/>
    <property type="match status" value="1"/>
</dbReference>
<dbReference type="CDD" id="cd15489">
    <property type="entry name" value="PHD_SF"/>
    <property type="match status" value="1"/>
</dbReference>
<evidence type="ECO:0000256" key="2">
    <source>
        <dbReference type="ARBA" id="ARBA00022679"/>
    </source>
</evidence>
<dbReference type="PROSITE" id="PS51542">
    <property type="entry name" value="FYRN"/>
    <property type="match status" value="1"/>
</dbReference>
<keyword evidence="10" id="KW-0539">Nucleus</keyword>
<feature type="domain" description="PHD-type" evidence="13">
    <location>
        <begin position="73"/>
        <end position="123"/>
    </location>
</feature>
<feature type="compositionally biased region" description="Basic and acidic residues" evidence="12">
    <location>
        <begin position="1708"/>
        <end position="1726"/>
    </location>
</feature>
<evidence type="ECO:0000256" key="10">
    <source>
        <dbReference type="ARBA" id="ARBA00023242"/>
    </source>
</evidence>